<proteinExistence type="predicted"/>
<gene>
    <name evidence="1" type="ORF">PV08_10007</name>
</gene>
<evidence type="ECO:0000313" key="2">
    <source>
        <dbReference type="Proteomes" id="UP000053328"/>
    </source>
</evidence>
<dbReference type="OrthoDB" id="4369586at2759"/>
<protein>
    <submittedName>
        <fullName evidence="1">Uncharacterized protein</fullName>
    </submittedName>
</protein>
<dbReference type="EMBL" id="KN847498">
    <property type="protein sequence ID" value="KIW12729.1"/>
    <property type="molecule type" value="Genomic_DNA"/>
</dbReference>
<dbReference type="GeneID" id="27337090"/>
<dbReference type="Proteomes" id="UP000053328">
    <property type="component" value="Unassembled WGS sequence"/>
</dbReference>
<dbReference type="HOGENOM" id="CLU_1896224_0_0_1"/>
<keyword evidence="2" id="KW-1185">Reference proteome</keyword>
<name>A0A0D2BNM0_9EURO</name>
<accession>A0A0D2BNM0</accession>
<dbReference type="AlphaFoldDB" id="A0A0D2BNM0"/>
<reference evidence="1 2" key="1">
    <citation type="submission" date="2015-01" db="EMBL/GenBank/DDBJ databases">
        <title>The Genome Sequence of Exophiala spinifera CBS89968.</title>
        <authorList>
            <consortium name="The Broad Institute Genomics Platform"/>
            <person name="Cuomo C."/>
            <person name="de Hoog S."/>
            <person name="Gorbushina A."/>
            <person name="Stielow B."/>
            <person name="Teixiera M."/>
            <person name="Abouelleil A."/>
            <person name="Chapman S.B."/>
            <person name="Priest M."/>
            <person name="Young S.K."/>
            <person name="Wortman J."/>
            <person name="Nusbaum C."/>
            <person name="Birren B."/>
        </authorList>
    </citation>
    <scope>NUCLEOTIDE SEQUENCE [LARGE SCALE GENOMIC DNA]</scope>
    <source>
        <strain evidence="1 2">CBS 89968</strain>
    </source>
</reference>
<dbReference type="STRING" id="91928.A0A0D2BNM0"/>
<dbReference type="VEuPathDB" id="FungiDB:PV08_10007"/>
<sequence length="134" mass="15927">MYQGLVNKAIEIDNWLYELGLKKKGYYGKTGGVYYKGKRTNYQFYGDSMDLDVIERGRSSRLKGKFQCKGLSNKKRERRKKENLCYNYRNPRYKANEYGTKPVRLHIIEVGIEEEKADTLIKKELKRLRLESKE</sequence>
<organism evidence="1 2">
    <name type="scientific">Exophiala spinifera</name>
    <dbReference type="NCBI Taxonomy" id="91928"/>
    <lineage>
        <taxon>Eukaryota</taxon>
        <taxon>Fungi</taxon>
        <taxon>Dikarya</taxon>
        <taxon>Ascomycota</taxon>
        <taxon>Pezizomycotina</taxon>
        <taxon>Eurotiomycetes</taxon>
        <taxon>Chaetothyriomycetidae</taxon>
        <taxon>Chaetothyriales</taxon>
        <taxon>Herpotrichiellaceae</taxon>
        <taxon>Exophiala</taxon>
    </lineage>
</organism>
<dbReference type="RefSeq" id="XP_016232945.1">
    <property type="nucleotide sequence ID" value="XM_016384322.1"/>
</dbReference>
<evidence type="ECO:0000313" key="1">
    <source>
        <dbReference type="EMBL" id="KIW12729.1"/>
    </source>
</evidence>